<dbReference type="InParanoid" id="A0A2R2MM52"/>
<feature type="region of interest" description="Disordered" evidence="1">
    <location>
        <begin position="49"/>
        <end position="124"/>
    </location>
</feature>
<dbReference type="InterPro" id="IPR003892">
    <property type="entry name" value="CUE"/>
</dbReference>
<evidence type="ECO:0000256" key="1">
    <source>
        <dbReference type="SAM" id="MobiDB-lite"/>
    </source>
</evidence>
<feature type="compositionally biased region" description="Basic and acidic residues" evidence="1">
    <location>
        <begin position="197"/>
        <end position="206"/>
    </location>
</feature>
<dbReference type="GO" id="GO:0043130">
    <property type="term" value="F:ubiquitin binding"/>
    <property type="evidence" value="ECO:0007669"/>
    <property type="project" value="InterPro"/>
</dbReference>
<dbReference type="PROSITE" id="PS51140">
    <property type="entry name" value="CUE"/>
    <property type="match status" value="2"/>
</dbReference>
<dbReference type="KEGG" id="lak:106178159"/>
<feature type="region of interest" description="Disordered" evidence="1">
    <location>
        <begin position="196"/>
        <end position="245"/>
    </location>
</feature>
<sequence length="485" mass="54669">MSGSQPSSESKCLENGDSGRNKTGVSSLLKYRFQKTAVNKVQSVKNGVEVTRAQPSTPEKQQVTVIPETPEASHPSPISSPIFTKVQQDSSPMSSPVFTKTKGRKAPARILETDSEEESAKSPLKTPWLSKEFGKQVLNGTVDLSHKAETEFCEKLTALQELFPTRPRVYLEQAIKSTPNLDQAIDAVIAFDTMGTSERKRSRQESQESVESDISFPRSKKCRPLRIDSSSSQHSQEEEVASFHIDEETKQERIRFLKEAFPNIPEKDLSVVLSDNQWSVEQATESLTAFQSQGDDQSDQQHDGDKEVIEISDEDSNQPSTSLPVKQQHIQYTAKRKNVKDFEEEEEEFEMGAYDSDSSIEFDEDDTRRQAAREMVFSFFNEAIYEELLNMPTCSKKKAELIMSLRPFESFQDLVEKFDSTKGLSYDTLTGCQELIRTRAAVTKLMLRCEDISRRMESLVSRLTGDVALHGEEGEITRQPSVLNS</sequence>
<accession>A0A2R2MM52</accession>
<evidence type="ECO:0000313" key="4">
    <source>
        <dbReference type="RefSeq" id="XP_023931279.1"/>
    </source>
</evidence>
<dbReference type="SMART" id="SM00546">
    <property type="entry name" value="CUE"/>
    <property type="match status" value="2"/>
</dbReference>
<organism evidence="3 4">
    <name type="scientific">Lingula anatina</name>
    <name type="common">Brachiopod</name>
    <name type="synonym">Lingula unguis</name>
    <dbReference type="NCBI Taxonomy" id="7574"/>
    <lineage>
        <taxon>Eukaryota</taxon>
        <taxon>Metazoa</taxon>
        <taxon>Spiralia</taxon>
        <taxon>Lophotrochozoa</taxon>
        <taxon>Brachiopoda</taxon>
        <taxon>Linguliformea</taxon>
        <taxon>Lingulata</taxon>
        <taxon>Lingulida</taxon>
        <taxon>Linguloidea</taxon>
        <taxon>Lingulidae</taxon>
        <taxon>Lingula</taxon>
    </lineage>
</organism>
<feature type="compositionally biased region" description="Polar residues" evidence="1">
    <location>
        <begin position="76"/>
        <end position="98"/>
    </location>
</feature>
<protein>
    <submittedName>
        <fullName evidence="4">SWI/SNF-related matrix-associated actin-dependent regulator of chromatin subfamily A containing DEAD/H box 1-like</fullName>
    </submittedName>
</protein>
<evidence type="ECO:0000313" key="3">
    <source>
        <dbReference type="Proteomes" id="UP000085678"/>
    </source>
</evidence>
<feature type="region of interest" description="Disordered" evidence="1">
    <location>
        <begin position="1"/>
        <end position="24"/>
    </location>
</feature>
<keyword evidence="3" id="KW-1185">Reference proteome</keyword>
<dbReference type="InterPro" id="IPR009060">
    <property type="entry name" value="UBA-like_sf"/>
</dbReference>
<reference evidence="4" key="1">
    <citation type="submission" date="2025-08" db="UniProtKB">
        <authorList>
            <consortium name="RefSeq"/>
        </authorList>
    </citation>
    <scope>IDENTIFICATION</scope>
    <source>
        <tissue evidence="4">Gonads</tissue>
    </source>
</reference>
<feature type="compositionally biased region" description="Polar residues" evidence="1">
    <location>
        <begin position="1"/>
        <end position="10"/>
    </location>
</feature>
<feature type="domain" description="CUE" evidence="2">
    <location>
        <begin position="249"/>
        <end position="292"/>
    </location>
</feature>
<feature type="non-terminal residue" evidence="4">
    <location>
        <position position="485"/>
    </location>
</feature>
<dbReference type="STRING" id="7574.A0A2R2MM52"/>
<dbReference type="AlphaFoldDB" id="A0A2R2MM52"/>
<dbReference type="GeneID" id="106178159"/>
<dbReference type="RefSeq" id="XP_023931279.1">
    <property type="nucleotide sequence ID" value="XM_024075511.1"/>
</dbReference>
<evidence type="ECO:0000259" key="2">
    <source>
        <dbReference type="PROSITE" id="PS51140"/>
    </source>
</evidence>
<feature type="compositionally biased region" description="Polar residues" evidence="1">
    <location>
        <begin position="53"/>
        <end position="64"/>
    </location>
</feature>
<dbReference type="Pfam" id="PF02845">
    <property type="entry name" value="CUE"/>
    <property type="match status" value="1"/>
</dbReference>
<name>A0A2R2MM52_LINAN</name>
<dbReference type="CDD" id="cd14279">
    <property type="entry name" value="CUE"/>
    <property type="match status" value="2"/>
</dbReference>
<dbReference type="SUPFAM" id="SSF46934">
    <property type="entry name" value="UBA-like"/>
    <property type="match status" value="1"/>
</dbReference>
<dbReference type="Proteomes" id="UP000085678">
    <property type="component" value="Unplaced"/>
</dbReference>
<proteinExistence type="predicted"/>
<dbReference type="OrthoDB" id="448448at2759"/>
<gene>
    <name evidence="4" type="primary">LOC106178159</name>
</gene>
<feature type="compositionally biased region" description="Basic and acidic residues" evidence="1">
    <location>
        <begin position="11"/>
        <end position="20"/>
    </location>
</feature>
<feature type="domain" description="CUE" evidence="2">
    <location>
        <begin position="151"/>
        <end position="194"/>
    </location>
</feature>